<dbReference type="EMBL" id="JAACFV010000035">
    <property type="protein sequence ID" value="KAF7510005.1"/>
    <property type="molecule type" value="Genomic_DNA"/>
</dbReference>
<sequence>MSTASGLSSIMTSMTSIITYVFAFLIPVLASPFQSNTSSFPIITTYTALGDSYATGSGAGTHGHSLCSPFSDAYPIQLTKAIGPVLFQSMACSGATTGSVFWHQLDSIGDSDLVTLTVGGNEVDFFGVLNECVYQWRPLGTCECELRKSRRLIESRSFVDSYARVVRLAKQRIKPSGRLLVTGYATFFNEETTACDGATFSIRDPEQLLTRQLRRDLNHLVRMLNHVIRSTAETAGAEYVDMDEMFDGHRFCEDGVSEPDDTRSDTWFFNLEYGSGNERVAEEVNRAHSQEVFLGGLGKWYMGVTRVFHPTKEGHGGIRDAVISAERLEPLTQRGWPLTTHVGQESPSTYQADCSRGLGPLGREHDACFCFSVADASSHSAIINTLTEGLERLSTSFPWLAGRVVQEGAGAGTGAGAGEGSSGIFRPKTLGKAPLLVVKKLRHDPSIPTMDAPRRADFPISMLDESIIAPRNTLPGSSDDSAPDSAPVFLQANFITGGLLLTIIGSTTQWT</sequence>
<keyword evidence="5" id="KW-1185">Reference proteome</keyword>
<evidence type="ECO:0000259" key="2">
    <source>
        <dbReference type="Pfam" id="PF13472"/>
    </source>
</evidence>
<organism evidence="4 5">
    <name type="scientific">Endocarpon pusillum</name>
    <dbReference type="NCBI Taxonomy" id="364733"/>
    <lineage>
        <taxon>Eukaryota</taxon>
        <taxon>Fungi</taxon>
        <taxon>Dikarya</taxon>
        <taxon>Ascomycota</taxon>
        <taxon>Pezizomycotina</taxon>
        <taxon>Eurotiomycetes</taxon>
        <taxon>Chaetothyriomycetidae</taxon>
        <taxon>Verrucariales</taxon>
        <taxon>Verrucariaceae</taxon>
        <taxon>Endocarpon</taxon>
    </lineage>
</organism>
<dbReference type="InterPro" id="IPR023213">
    <property type="entry name" value="CAT-like_dom_sf"/>
</dbReference>
<dbReference type="InterPro" id="IPR054710">
    <property type="entry name" value="Tri101-like_N"/>
</dbReference>
<protein>
    <recommendedName>
        <fullName evidence="6">SGNH hydrolase-type esterase domain-containing protein</fullName>
    </recommendedName>
</protein>
<dbReference type="PANTHER" id="PTHR37981">
    <property type="entry name" value="LIPASE 2"/>
    <property type="match status" value="1"/>
</dbReference>
<dbReference type="InterPro" id="IPR036514">
    <property type="entry name" value="SGNH_hydro_sf"/>
</dbReference>
<evidence type="ECO:0000313" key="4">
    <source>
        <dbReference type="EMBL" id="KAF7510005.1"/>
    </source>
</evidence>
<reference evidence="4" key="1">
    <citation type="submission" date="2020-02" db="EMBL/GenBank/DDBJ databases">
        <authorList>
            <person name="Palmer J.M."/>
        </authorList>
    </citation>
    <scope>NUCLEOTIDE SEQUENCE</scope>
    <source>
        <strain evidence="4">EPUS1.4</strain>
        <tissue evidence="4">Thallus</tissue>
    </source>
</reference>
<dbReference type="Gene3D" id="3.30.559.10">
    <property type="entry name" value="Chloramphenicol acetyltransferase-like domain"/>
    <property type="match status" value="1"/>
</dbReference>
<evidence type="ECO:0000256" key="1">
    <source>
        <dbReference type="ARBA" id="ARBA00022679"/>
    </source>
</evidence>
<gene>
    <name evidence="4" type="ORF">GJ744_007319</name>
</gene>
<dbReference type="GO" id="GO:0006629">
    <property type="term" value="P:lipid metabolic process"/>
    <property type="evidence" value="ECO:0007669"/>
    <property type="project" value="TreeGrafter"/>
</dbReference>
<dbReference type="AlphaFoldDB" id="A0A8H7ARV4"/>
<dbReference type="Proteomes" id="UP000606974">
    <property type="component" value="Unassembled WGS sequence"/>
</dbReference>
<evidence type="ECO:0000259" key="3">
    <source>
        <dbReference type="Pfam" id="PF22664"/>
    </source>
</evidence>
<accession>A0A8H7ARV4</accession>
<dbReference type="PANTHER" id="PTHR37981:SF1">
    <property type="entry name" value="SGNH HYDROLASE-TYPE ESTERASE DOMAIN-CONTAINING PROTEIN"/>
    <property type="match status" value="1"/>
</dbReference>
<feature type="domain" description="SGNH hydrolase-type esterase" evidence="2">
    <location>
        <begin position="48"/>
        <end position="315"/>
    </location>
</feature>
<evidence type="ECO:0008006" key="6">
    <source>
        <dbReference type="Google" id="ProtNLM"/>
    </source>
</evidence>
<dbReference type="InterPro" id="IPR013830">
    <property type="entry name" value="SGNH_hydro"/>
</dbReference>
<dbReference type="GO" id="GO:0016788">
    <property type="term" value="F:hydrolase activity, acting on ester bonds"/>
    <property type="evidence" value="ECO:0007669"/>
    <property type="project" value="InterPro"/>
</dbReference>
<dbReference type="GO" id="GO:0016740">
    <property type="term" value="F:transferase activity"/>
    <property type="evidence" value="ECO:0007669"/>
    <property type="project" value="UniProtKB-KW"/>
</dbReference>
<feature type="domain" description="Trichothecene 3-O-acetyltransferase-like N-terminal" evidence="3">
    <location>
        <begin position="367"/>
        <end position="506"/>
    </location>
</feature>
<dbReference type="CDD" id="cd01823">
    <property type="entry name" value="SEST_like"/>
    <property type="match status" value="1"/>
</dbReference>
<keyword evidence="1" id="KW-0808">Transferase</keyword>
<dbReference type="OrthoDB" id="1896086at2759"/>
<dbReference type="SUPFAM" id="SSF52266">
    <property type="entry name" value="SGNH hydrolase"/>
    <property type="match status" value="1"/>
</dbReference>
<comment type="caution">
    <text evidence="4">The sequence shown here is derived from an EMBL/GenBank/DDBJ whole genome shotgun (WGS) entry which is preliminary data.</text>
</comment>
<name>A0A8H7ARV4_9EURO</name>
<dbReference type="Gene3D" id="3.40.50.1110">
    <property type="entry name" value="SGNH hydrolase"/>
    <property type="match status" value="1"/>
</dbReference>
<dbReference type="Pfam" id="PF22664">
    <property type="entry name" value="TRI-like_N"/>
    <property type="match status" value="1"/>
</dbReference>
<dbReference type="InterPro" id="IPR037460">
    <property type="entry name" value="SEST-like"/>
</dbReference>
<evidence type="ECO:0000313" key="5">
    <source>
        <dbReference type="Proteomes" id="UP000606974"/>
    </source>
</evidence>
<dbReference type="Pfam" id="PF13472">
    <property type="entry name" value="Lipase_GDSL_2"/>
    <property type="match status" value="1"/>
</dbReference>
<proteinExistence type="predicted"/>